<name>A0A090AH51_9GAMM</name>
<dbReference type="Pfam" id="PF03167">
    <property type="entry name" value="UDG"/>
    <property type="match status" value="1"/>
</dbReference>
<sequence>MIEELRELNFSKLINLDFPQIESYTFSDYRRNHYEHYPIKSYCISCEKKNWHRAVNDRSFQLSYLSHGAHSADFIESLKSPLESLNDWHDESVMFIYDIPTDNEIYTEVNYLNYSKRPAKKWCWIEGEANSLNQFQATAESHFMLSTILTFRLANAYVTHLVKCGMSNPEQQVKAINSYQEDCIRNCFREFLAYEINILKPRVIFAIGTLVEQKLFDLVGNSYLIQPLPHPKTLQGSLSDEEFQVLYFWLILRALFKTSVISLEEAKELTETFLHQFTPI</sequence>
<accession>A0A090AH51</accession>
<evidence type="ECO:0000313" key="2">
    <source>
        <dbReference type="EMBL" id="BAP57623.1"/>
    </source>
</evidence>
<dbReference type="HOGENOM" id="CLU_993714_0_0_6"/>
<protein>
    <recommendedName>
        <fullName evidence="1">Uracil-DNA glycosylase-like domain-containing protein</fullName>
    </recommendedName>
</protein>
<dbReference type="InterPro" id="IPR005122">
    <property type="entry name" value="Uracil-DNA_glycosylase-like"/>
</dbReference>
<gene>
    <name evidence="2" type="ORF">THII_3326</name>
</gene>
<organism evidence="2 3">
    <name type="scientific">Thioploca ingrica</name>
    <dbReference type="NCBI Taxonomy" id="40754"/>
    <lineage>
        <taxon>Bacteria</taxon>
        <taxon>Pseudomonadati</taxon>
        <taxon>Pseudomonadota</taxon>
        <taxon>Gammaproteobacteria</taxon>
        <taxon>Thiotrichales</taxon>
        <taxon>Thiotrichaceae</taxon>
        <taxon>Thioploca</taxon>
    </lineage>
</organism>
<dbReference type="InterPro" id="IPR036895">
    <property type="entry name" value="Uracil-DNA_glycosylase-like_sf"/>
</dbReference>
<dbReference type="OrthoDB" id="9851829at2"/>
<dbReference type="KEGG" id="tig:THII_3326"/>
<feature type="domain" description="Uracil-DNA glycosylase-like" evidence="1">
    <location>
        <begin position="153"/>
        <end position="236"/>
    </location>
</feature>
<dbReference type="Gene3D" id="3.40.470.10">
    <property type="entry name" value="Uracil-DNA glycosylase-like domain"/>
    <property type="match status" value="1"/>
</dbReference>
<proteinExistence type="predicted"/>
<dbReference type="Proteomes" id="UP000031623">
    <property type="component" value="Chromosome"/>
</dbReference>
<dbReference type="EMBL" id="AP014633">
    <property type="protein sequence ID" value="BAP57623.1"/>
    <property type="molecule type" value="Genomic_DNA"/>
</dbReference>
<reference evidence="2" key="1">
    <citation type="journal article" date="2014" name="ISME J.">
        <title>Ecophysiology of Thioploca ingrica as revealed by the complete genome sequence supplemented with proteomic evidence.</title>
        <authorList>
            <person name="Kojima H."/>
            <person name="Ogura Y."/>
            <person name="Yamamoto N."/>
            <person name="Togashi T."/>
            <person name="Mori H."/>
            <person name="Watanabe T."/>
            <person name="Nemoto F."/>
            <person name="Kurokawa K."/>
            <person name="Hayashi T."/>
            <person name="Fukui M."/>
        </authorList>
    </citation>
    <scope>NUCLEOTIDE SEQUENCE [LARGE SCALE GENOMIC DNA]</scope>
</reference>
<dbReference type="AlphaFoldDB" id="A0A090AH51"/>
<dbReference type="SUPFAM" id="SSF52141">
    <property type="entry name" value="Uracil-DNA glycosylase-like"/>
    <property type="match status" value="1"/>
</dbReference>
<evidence type="ECO:0000313" key="3">
    <source>
        <dbReference type="Proteomes" id="UP000031623"/>
    </source>
</evidence>
<keyword evidence="3" id="KW-1185">Reference proteome</keyword>
<dbReference type="STRING" id="40754.THII_3326"/>
<evidence type="ECO:0000259" key="1">
    <source>
        <dbReference type="Pfam" id="PF03167"/>
    </source>
</evidence>